<dbReference type="SUPFAM" id="SSF46785">
    <property type="entry name" value="Winged helix' DNA-binding domain"/>
    <property type="match status" value="1"/>
</dbReference>
<evidence type="ECO:0000256" key="1">
    <source>
        <dbReference type="ARBA" id="ARBA00009437"/>
    </source>
</evidence>
<dbReference type="Gene3D" id="3.40.190.10">
    <property type="entry name" value="Periplasmic binding protein-like II"/>
    <property type="match status" value="2"/>
</dbReference>
<proteinExistence type="inferred from homology"/>
<organism evidence="6 7">
    <name type="scientific">Berryella intestinalis</name>
    <dbReference type="NCBI Taxonomy" id="1531429"/>
    <lineage>
        <taxon>Bacteria</taxon>
        <taxon>Bacillati</taxon>
        <taxon>Actinomycetota</taxon>
        <taxon>Coriobacteriia</taxon>
        <taxon>Eggerthellales</taxon>
        <taxon>Eggerthellaceae</taxon>
        <taxon>Berryella</taxon>
    </lineage>
</organism>
<dbReference type="PROSITE" id="PS50931">
    <property type="entry name" value="HTH_LYSR"/>
    <property type="match status" value="1"/>
</dbReference>
<evidence type="ECO:0000313" key="6">
    <source>
        <dbReference type="EMBL" id="AJC12069.1"/>
    </source>
</evidence>
<dbReference type="InterPro" id="IPR036388">
    <property type="entry name" value="WH-like_DNA-bd_sf"/>
</dbReference>
<dbReference type="InterPro" id="IPR005119">
    <property type="entry name" value="LysR_subst-bd"/>
</dbReference>
<evidence type="ECO:0000313" key="7">
    <source>
        <dbReference type="Proteomes" id="UP000031121"/>
    </source>
</evidence>
<gene>
    <name evidence="6" type="ORF">JI75_04685</name>
</gene>
<protein>
    <recommendedName>
        <fullName evidence="5">HTH lysR-type domain-containing protein</fullName>
    </recommendedName>
</protein>
<accession>A0A0A8B425</accession>
<dbReference type="CDD" id="cd08420">
    <property type="entry name" value="PBP2_CysL_like"/>
    <property type="match status" value="1"/>
</dbReference>
<dbReference type="InterPro" id="IPR036390">
    <property type="entry name" value="WH_DNA-bd_sf"/>
</dbReference>
<dbReference type="GO" id="GO:0003700">
    <property type="term" value="F:DNA-binding transcription factor activity"/>
    <property type="evidence" value="ECO:0007669"/>
    <property type="project" value="InterPro"/>
</dbReference>
<keyword evidence="7" id="KW-1185">Reference proteome</keyword>
<dbReference type="PRINTS" id="PR00039">
    <property type="entry name" value="HTHLYSR"/>
</dbReference>
<comment type="similarity">
    <text evidence="1">Belongs to the LysR transcriptional regulatory family.</text>
</comment>
<name>A0A0A8B425_9ACTN</name>
<dbReference type="Pfam" id="PF00126">
    <property type="entry name" value="HTH_1"/>
    <property type="match status" value="1"/>
</dbReference>
<dbReference type="InterPro" id="IPR000847">
    <property type="entry name" value="LysR_HTH_N"/>
</dbReference>
<dbReference type="HOGENOM" id="CLU_039613_6_1_11"/>
<keyword evidence="4" id="KW-0804">Transcription</keyword>
<dbReference type="Pfam" id="PF03466">
    <property type="entry name" value="LysR_substrate"/>
    <property type="match status" value="1"/>
</dbReference>
<dbReference type="PANTHER" id="PTHR30126:SF39">
    <property type="entry name" value="HTH-TYPE TRANSCRIPTIONAL REGULATOR CYSL"/>
    <property type="match status" value="1"/>
</dbReference>
<feature type="domain" description="HTH lysR-type" evidence="5">
    <location>
        <begin position="1"/>
        <end position="59"/>
    </location>
</feature>
<dbReference type="GO" id="GO:0000976">
    <property type="term" value="F:transcription cis-regulatory region binding"/>
    <property type="evidence" value="ECO:0007669"/>
    <property type="project" value="TreeGrafter"/>
</dbReference>
<keyword evidence="2" id="KW-0805">Transcription regulation</keyword>
<dbReference type="STRING" id="1531429.JI75_04685"/>
<reference evidence="6 7" key="2">
    <citation type="journal article" date="2015" name="Genome Announc.">
        <title>Complete Genome Sequence of Coriobacteriaceae Strain 68-1-3, a Novel Mucus-Degrading Isolate from the Swine Intestinal Tract.</title>
        <authorList>
            <person name="Looft T."/>
            <person name="Bayles D.O."/>
            <person name="Alt D.P."/>
            <person name="Stanton T.B."/>
        </authorList>
    </citation>
    <scope>NUCLEOTIDE SEQUENCE [LARGE SCALE GENOMIC DNA]</scope>
    <source>
        <strain evidence="6 7">68-1-3</strain>
    </source>
</reference>
<dbReference type="AlphaFoldDB" id="A0A0A8B425"/>
<dbReference type="KEGG" id="cbac:JI75_04685"/>
<keyword evidence="3" id="KW-0238">DNA-binding</keyword>
<dbReference type="FunFam" id="1.10.10.10:FF:000001">
    <property type="entry name" value="LysR family transcriptional regulator"/>
    <property type="match status" value="1"/>
</dbReference>
<dbReference type="Gene3D" id="1.10.10.10">
    <property type="entry name" value="Winged helix-like DNA-binding domain superfamily/Winged helix DNA-binding domain"/>
    <property type="match status" value="1"/>
</dbReference>
<dbReference type="RefSeq" id="WP_039689108.1">
    <property type="nucleotide sequence ID" value="NZ_CP009302.1"/>
</dbReference>
<sequence>MSSLEQFMVFKEVAEVGNITQASKRLHISQPSVSIQIQNLEHEYGAPLFYRTNRGVTLTDPGNILYEKVILILHTAQQAKETIRNYSANRTGYIHIGATLTIGEYLLPHMMSITQRDHSLLRYNVQVANTQVIVNEVLNNYLNISFVEGVAPEEDDLEVEQFWSDELVLIVSADHPWRDRGEITFDELISERFITRENGSGTREVLKRALQQGGFDVDELNIAIELGSTQAIKEAVLSGLGVTIISALTVQEECRQGRMRMLRLKDCQLERPLNIVTNRKVMLTPEEQWFLEEVRCEETLRALLPKPILPGQPLERIAG</sequence>
<dbReference type="PANTHER" id="PTHR30126">
    <property type="entry name" value="HTH-TYPE TRANSCRIPTIONAL REGULATOR"/>
    <property type="match status" value="1"/>
</dbReference>
<evidence type="ECO:0000256" key="2">
    <source>
        <dbReference type="ARBA" id="ARBA00023015"/>
    </source>
</evidence>
<evidence type="ECO:0000259" key="5">
    <source>
        <dbReference type="PROSITE" id="PS50931"/>
    </source>
</evidence>
<dbReference type="OrthoDB" id="3183195at2"/>
<dbReference type="SUPFAM" id="SSF53850">
    <property type="entry name" value="Periplasmic binding protein-like II"/>
    <property type="match status" value="1"/>
</dbReference>
<dbReference type="Proteomes" id="UP000031121">
    <property type="component" value="Chromosome"/>
</dbReference>
<evidence type="ECO:0000256" key="4">
    <source>
        <dbReference type="ARBA" id="ARBA00023163"/>
    </source>
</evidence>
<reference evidence="7" key="1">
    <citation type="submission" date="2014-08" db="EMBL/GenBank/DDBJ databases">
        <title>Coriobacteriaceae sp. complete genome.</title>
        <authorList>
            <person name="Looft T."/>
            <person name="Bayles D.O."/>
            <person name="Stanton T.B."/>
        </authorList>
    </citation>
    <scope>NUCLEOTIDE SEQUENCE [LARGE SCALE GENOMIC DNA]</scope>
    <source>
        <strain evidence="7">68-1-3</strain>
    </source>
</reference>
<dbReference type="EMBL" id="CP009302">
    <property type="protein sequence ID" value="AJC12069.1"/>
    <property type="molecule type" value="Genomic_DNA"/>
</dbReference>
<evidence type="ECO:0000256" key="3">
    <source>
        <dbReference type="ARBA" id="ARBA00023125"/>
    </source>
</evidence>